<dbReference type="InterPro" id="IPR038610">
    <property type="entry name" value="FliK-like_C_sf"/>
</dbReference>
<name>A0ABU5ZHL4_9BACL</name>
<comment type="caution">
    <text evidence="3">The sequence shown here is derived from an EMBL/GenBank/DDBJ whole genome shotgun (WGS) entry which is preliminary data.</text>
</comment>
<evidence type="ECO:0000313" key="4">
    <source>
        <dbReference type="Proteomes" id="UP001310386"/>
    </source>
</evidence>
<evidence type="ECO:0000313" key="3">
    <source>
        <dbReference type="EMBL" id="MEB3101161.1"/>
    </source>
</evidence>
<dbReference type="InterPro" id="IPR021136">
    <property type="entry name" value="Flagellar_hook_control-like_C"/>
</dbReference>
<protein>
    <submittedName>
        <fullName evidence="3">Flagellar hook-length control protein FliK</fullName>
    </submittedName>
</protein>
<evidence type="ECO:0000259" key="2">
    <source>
        <dbReference type="Pfam" id="PF02120"/>
    </source>
</evidence>
<keyword evidence="3" id="KW-0969">Cilium</keyword>
<dbReference type="CDD" id="cd17470">
    <property type="entry name" value="T3SS_Flik_C"/>
    <property type="match status" value="1"/>
</dbReference>
<feature type="domain" description="Flagellar hook-length control protein-like C-terminal" evidence="2">
    <location>
        <begin position="367"/>
        <end position="442"/>
    </location>
</feature>
<dbReference type="EMBL" id="JAYJLD010000006">
    <property type="protein sequence ID" value="MEB3101161.1"/>
    <property type="molecule type" value="Genomic_DNA"/>
</dbReference>
<keyword evidence="3" id="KW-0282">Flagellum</keyword>
<reference evidence="3" key="1">
    <citation type="submission" date="2023-12" db="EMBL/GenBank/DDBJ databases">
        <title>Fervidustalea candida gen. nov., sp. nov., a novel member of the family Paenibacillaceae isolated from a geothermal area.</title>
        <authorList>
            <person name="Li W.-J."/>
            <person name="Jiao J.-Y."/>
            <person name="Chen Y."/>
        </authorList>
    </citation>
    <scope>NUCLEOTIDE SEQUENCE</scope>
    <source>
        <strain evidence="3">SYSU GA230002</strain>
    </source>
</reference>
<dbReference type="Pfam" id="PF02120">
    <property type="entry name" value="Flg_hook"/>
    <property type="match status" value="1"/>
</dbReference>
<keyword evidence="4" id="KW-1185">Reference proteome</keyword>
<accession>A0ABU5ZHL4</accession>
<dbReference type="InterPro" id="IPR052563">
    <property type="entry name" value="FliK"/>
</dbReference>
<evidence type="ECO:0000256" key="1">
    <source>
        <dbReference type="SAM" id="MobiDB-lite"/>
    </source>
</evidence>
<feature type="region of interest" description="Disordered" evidence="1">
    <location>
        <begin position="1"/>
        <end position="23"/>
    </location>
</feature>
<dbReference type="Gene3D" id="3.30.750.140">
    <property type="match status" value="1"/>
</dbReference>
<gene>
    <name evidence="3" type="ORF">VF724_05735</name>
</gene>
<proteinExistence type="predicted"/>
<dbReference type="PANTHER" id="PTHR37533:SF2">
    <property type="entry name" value="FLAGELLAR HOOK-LENGTH CONTROL PROTEIN"/>
    <property type="match status" value="1"/>
</dbReference>
<dbReference type="RefSeq" id="WP_371753278.1">
    <property type="nucleotide sequence ID" value="NZ_JAYJLD010000006.1"/>
</dbReference>
<dbReference type="PANTHER" id="PTHR37533">
    <property type="entry name" value="FLAGELLAR HOOK-LENGTH CONTROL PROTEIN"/>
    <property type="match status" value="1"/>
</dbReference>
<organism evidence="3 4">
    <name type="scientific">Ferviditalea candida</name>
    <dbReference type="NCBI Taxonomy" id="3108399"/>
    <lineage>
        <taxon>Bacteria</taxon>
        <taxon>Bacillati</taxon>
        <taxon>Bacillota</taxon>
        <taxon>Bacilli</taxon>
        <taxon>Bacillales</taxon>
        <taxon>Paenibacillaceae</taxon>
        <taxon>Ferviditalea</taxon>
    </lineage>
</organism>
<dbReference type="Proteomes" id="UP001310386">
    <property type="component" value="Unassembled WGS sequence"/>
</dbReference>
<keyword evidence="3" id="KW-0966">Cell projection</keyword>
<sequence>MNTATMNPTVLQKTAASQNTSSGQSAVEGAAVTSVNGKPVKPFAAVLQNAVSGQKDSDAADSPDLLAMLGGIPLYLLLNVLPQLEQGDPKKTASSLTDALSQQSSALQKAIVGNPALQSWLNETARVILAMNPNADQSANPLAAVFSVQELAALGEDQPVPISQEQMKMILKQLAVKSAPADGSAPFPAVRLETDLKAALQSVFADLGIGSIKRDQGNLPNLSSGQGTEGLNVNIVSSKRTPPLNMNISNPESLSSASAKGAAAELTQTAVEPQVNIVRQHPIALLKAMDLSSKVMRPLVDQKAEEAKGTGEPVSLDGKTVLPSYVETMFNNRSAAGTAKPTLPVVQAQQFVEDMSRVMLKNMKISQLDGISEARITLVPEHLGKLDVRITMHNGQMIAQFVADTLHAKDMLESQMPQLRAALQNHGLQVEKLEVTQQNGVQTSLFQDHRDQSSARQFFRQPSKKQELAYDSFNETMLTQWDEGSMQKSAAYGSSFYATV</sequence>